<gene>
    <name evidence="1" type="ORF">BDV35DRAFT_250942</name>
</gene>
<dbReference type="Proteomes" id="UP000325434">
    <property type="component" value="Unassembled WGS sequence"/>
</dbReference>
<dbReference type="VEuPathDB" id="FungiDB:F9C07_1434223"/>
<dbReference type="EMBL" id="ML734556">
    <property type="protein sequence ID" value="KAB8252085.1"/>
    <property type="molecule type" value="Genomic_DNA"/>
</dbReference>
<reference evidence="1" key="1">
    <citation type="submission" date="2019-04" db="EMBL/GenBank/DDBJ databases">
        <title>Friends and foes A comparative genomics study of 23 Aspergillus species from section Flavi.</title>
        <authorList>
            <consortium name="DOE Joint Genome Institute"/>
            <person name="Kjaerbolling I."/>
            <person name="Vesth T."/>
            <person name="Frisvad J.C."/>
            <person name="Nybo J.L."/>
            <person name="Theobald S."/>
            <person name="Kildgaard S."/>
            <person name="Isbrandt T."/>
            <person name="Kuo A."/>
            <person name="Sato A."/>
            <person name="Lyhne E.K."/>
            <person name="Kogle M.E."/>
            <person name="Wiebenga A."/>
            <person name="Kun R.S."/>
            <person name="Lubbers R.J."/>
            <person name="Makela M.R."/>
            <person name="Barry K."/>
            <person name="Chovatia M."/>
            <person name="Clum A."/>
            <person name="Daum C."/>
            <person name="Haridas S."/>
            <person name="He G."/>
            <person name="LaButti K."/>
            <person name="Lipzen A."/>
            <person name="Mondo S."/>
            <person name="Riley R."/>
            <person name="Salamov A."/>
            <person name="Simmons B.A."/>
            <person name="Magnuson J.K."/>
            <person name="Henrissat B."/>
            <person name="Mortensen U.H."/>
            <person name="Larsen T.O."/>
            <person name="Devries R.P."/>
            <person name="Grigoriev I.V."/>
            <person name="Machida M."/>
            <person name="Baker S.E."/>
            <person name="Andersen M.R."/>
        </authorList>
    </citation>
    <scope>NUCLEOTIDE SEQUENCE [LARGE SCALE GENOMIC DNA]</scope>
    <source>
        <strain evidence="1">CBS 121.62</strain>
    </source>
</reference>
<evidence type="ECO:0000313" key="1">
    <source>
        <dbReference type="EMBL" id="KAB8252085.1"/>
    </source>
</evidence>
<accession>A0A5N6HCT1</accession>
<sequence length="91" mass="9965">MKPELHRHVIRYASCLFWVVSLAVRQFRCPLRCLGSMANIIGYCASPDAAPIDTKSLCCMVIPVAGAHTIERQDDSFILFDGTGLVALGLL</sequence>
<proteinExistence type="predicted"/>
<name>A0A5N6HCT1_ASPFL</name>
<dbReference type="AlphaFoldDB" id="A0A5N6HCT1"/>
<protein>
    <submittedName>
        <fullName evidence="1">Uncharacterized protein</fullName>
    </submittedName>
</protein>
<organism evidence="1">
    <name type="scientific">Aspergillus flavus</name>
    <dbReference type="NCBI Taxonomy" id="5059"/>
    <lineage>
        <taxon>Eukaryota</taxon>
        <taxon>Fungi</taxon>
        <taxon>Dikarya</taxon>
        <taxon>Ascomycota</taxon>
        <taxon>Pezizomycotina</taxon>
        <taxon>Eurotiomycetes</taxon>
        <taxon>Eurotiomycetidae</taxon>
        <taxon>Eurotiales</taxon>
        <taxon>Aspergillaceae</taxon>
        <taxon>Aspergillus</taxon>
        <taxon>Aspergillus subgen. Circumdati</taxon>
    </lineage>
</organism>